<proteinExistence type="predicted"/>
<dbReference type="Pfam" id="PF00534">
    <property type="entry name" value="Glycos_transf_1"/>
    <property type="match status" value="1"/>
</dbReference>
<reference evidence="3" key="1">
    <citation type="journal article" date="2019" name="Int. J. Syst. Evol. Microbiol.">
        <title>The Global Catalogue of Microorganisms (GCM) 10K type strain sequencing project: providing services to taxonomists for standard genome sequencing and annotation.</title>
        <authorList>
            <consortium name="The Broad Institute Genomics Platform"/>
            <consortium name="The Broad Institute Genome Sequencing Center for Infectious Disease"/>
            <person name="Wu L."/>
            <person name="Ma J."/>
        </authorList>
    </citation>
    <scope>NUCLEOTIDE SEQUENCE [LARGE SCALE GENOMIC DNA]</scope>
    <source>
        <strain evidence="3">CCUG 60527</strain>
    </source>
</reference>
<keyword evidence="2" id="KW-0328">Glycosyltransferase</keyword>
<organism evidence="2 3">
    <name type="scientific">Tenacibaculum geojense</name>
    <dbReference type="NCBI Taxonomy" id="915352"/>
    <lineage>
        <taxon>Bacteria</taxon>
        <taxon>Pseudomonadati</taxon>
        <taxon>Bacteroidota</taxon>
        <taxon>Flavobacteriia</taxon>
        <taxon>Flavobacteriales</taxon>
        <taxon>Flavobacteriaceae</taxon>
        <taxon>Tenacibaculum</taxon>
    </lineage>
</organism>
<comment type="caution">
    <text evidence="2">The sequence shown here is derived from an EMBL/GenBank/DDBJ whole genome shotgun (WGS) entry which is preliminary data.</text>
</comment>
<feature type="domain" description="Glycosyl transferase family 1" evidence="1">
    <location>
        <begin position="178"/>
        <end position="338"/>
    </location>
</feature>
<name>A0ABW3JQ87_9FLAO</name>
<evidence type="ECO:0000313" key="2">
    <source>
        <dbReference type="EMBL" id="MFD0991743.1"/>
    </source>
</evidence>
<dbReference type="Gene3D" id="3.40.50.2000">
    <property type="entry name" value="Glycogen Phosphorylase B"/>
    <property type="match status" value="2"/>
</dbReference>
<dbReference type="Proteomes" id="UP001597062">
    <property type="component" value="Unassembled WGS sequence"/>
</dbReference>
<protein>
    <submittedName>
        <fullName evidence="2">Glycosyltransferase family 4 protein</fullName>
        <ecNumber evidence="2">2.4.-.-</ecNumber>
    </submittedName>
</protein>
<accession>A0ABW3JQ87</accession>
<gene>
    <name evidence="2" type="ORF">ACFQ1U_00860</name>
</gene>
<dbReference type="CDD" id="cd03801">
    <property type="entry name" value="GT4_PimA-like"/>
    <property type="match status" value="1"/>
</dbReference>
<dbReference type="PANTHER" id="PTHR12526">
    <property type="entry name" value="GLYCOSYLTRANSFERASE"/>
    <property type="match status" value="1"/>
</dbReference>
<dbReference type="EC" id="2.4.-.-" evidence="2"/>
<dbReference type="GO" id="GO:0016757">
    <property type="term" value="F:glycosyltransferase activity"/>
    <property type="evidence" value="ECO:0007669"/>
    <property type="project" value="UniProtKB-KW"/>
</dbReference>
<keyword evidence="3" id="KW-1185">Reference proteome</keyword>
<dbReference type="SUPFAM" id="SSF53756">
    <property type="entry name" value="UDP-Glycosyltransferase/glycogen phosphorylase"/>
    <property type="match status" value="1"/>
</dbReference>
<dbReference type="InterPro" id="IPR001296">
    <property type="entry name" value="Glyco_trans_1"/>
</dbReference>
<evidence type="ECO:0000313" key="3">
    <source>
        <dbReference type="Proteomes" id="UP001597062"/>
    </source>
</evidence>
<dbReference type="EMBL" id="JBHTJR010000014">
    <property type="protein sequence ID" value="MFD0991743.1"/>
    <property type="molecule type" value="Genomic_DNA"/>
</dbReference>
<keyword evidence="2" id="KW-0808">Transferase</keyword>
<dbReference type="RefSeq" id="WP_386104330.1">
    <property type="nucleotide sequence ID" value="NZ_JBHTJR010000014.1"/>
</dbReference>
<sequence length="362" mass="40829">MNVLFVINARFSFSSQIAQLALTKGLKSKGVNITVMGKFAPEVIDYFKKNNISYIEMFPLKKIDYNFINKFGTYVANNNVEIVHFVSGNFSRSGLIALKKLPNVKVVTYFGSISLHWYDPSSYLTYLHPRVNKIIGNSDYVYEHVKKQLFFTNKKKAARIFKGYNPDWFSNVVPFDYSKLGISKNSIVVCSVSNHRKIKGTRYFLEATNYLDTQKEVHFILIGSNTEDDSLKKYINSSKISKNIHVLGKRDDVPSLLAGADIYVQTSLSEGFGRAISEAMSVGKPIVMTNAGGCTELIDKNSGIIVPLKNAKKVGEAISKLTNDDSLRIKMGHNAKERISTVYHIDKTTEDTYKLYNDLMNE</sequence>
<evidence type="ECO:0000259" key="1">
    <source>
        <dbReference type="Pfam" id="PF00534"/>
    </source>
</evidence>